<reference evidence="8 9" key="1">
    <citation type="submission" date="2019-07" db="EMBL/GenBank/DDBJ databases">
        <title>Full genome sequence of Devosia sp. Gsoil 520.</title>
        <authorList>
            <person name="Im W.-T."/>
        </authorList>
    </citation>
    <scope>NUCLEOTIDE SEQUENCE [LARGE SCALE GENOMIC DNA]</scope>
    <source>
        <strain evidence="8 9">Gsoil 520</strain>
    </source>
</reference>
<evidence type="ECO:0000256" key="4">
    <source>
        <dbReference type="ARBA" id="ARBA00022496"/>
    </source>
</evidence>
<dbReference type="AlphaFoldDB" id="A0A5B8LYD8"/>
<keyword evidence="3" id="KW-0813">Transport</keyword>
<evidence type="ECO:0000256" key="2">
    <source>
        <dbReference type="ARBA" id="ARBA00008814"/>
    </source>
</evidence>
<dbReference type="Pfam" id="PF01497">
    <property type="entry name" value="Peripla_BP_2"/>
    <property type="match status" value="1"/>
</dbReference>
<evidence type="ECO:0000256" key="3">
    <source>
        <dbReference type="ARBA" id="ARBA00022448"/>
    </source>
</evidence>
<evidence type="ECO:0000256" key="6">
    <source>
        <dbReference type="SAM" id="SignalP"/>
    </source>
</evidence>
<sequence>MILRFSLAALTLAVSTLAGMAQEFPLRIEHKFGTSIIEAKPTRVVSIDYGGIDNLLAVGIEPLAVMQWRPQDGFAFTAGPWAQDLLTTEPVVFEGDLDFEAIAALDPEVIIAVYSGITDADYAKLSLIAPVVAVPPGIGDYALPWDTRALLAARAVGEEAEAIARIDAIRARIDEIRAEHPQWADLTAVVGGITEGTPWAYTRYDVRGQFLEGFGFQLPEALNAISSEDEFYLEGSPEDIAMIDADVTIWYGSDEVTSIPQSPIHPFLRASTTGGEIYLPDAVVAAFARVSLLSLPIAIESILPMLEVAADGDPATEVPGDLL</sequence>
<feature type="chain" id="PRO_5023114076" evidence="6">
    <location>
        <begin position="22"/>
        <end position="323"/>
    </location>
</feature>
<keyword evidence="5 6" id="KW-0732">Signal</keyword>
<feature type="signal peptide" evidence="6">
    <location>
        <begin position="1"/>
        <end position="21"/>
    </location>
</feature>
<dbReference type="EMBL" id="CP042304">
    <property type="protein sequence ID" value="QDZ12831.1"/>
    <property type="molecule type" value="Genomic_DNA"/>
</dbReference>
<protein>
    <submittedName>
        <fullName evidence="8">ABC transporter substrate-binding protein</fullName>
    </submittedName>
</protein>
<name>A0A5B8LYD8_9HYPH</name>
<evidence type="ECO:0000256" key="1">
    <source>
        <dbReference type="ARBA" id="ARBA00004196"/>
    </source>
</evidence>
<dbReference type="PANTHER" id="PTHR30532:SF24">
    <property type="entry name" value="FERRIC ENTEROBACTIN-BINDING PERIPLASMIC PROTEIN FEPB"/>
    <property type="match status" value="1"/>
</dbReference>
<dbReference type="Proteomes" id="UP000315364">
    <property type="component" value="Chromosome"/>
</dbReference>
<comment type="subcellular location">
    <subcellularLocation>
        <location evidence="1">Cell envelope</location>
    </subcellularLocation>
</comment>
<keyword evidence="4" id="KW-0408">Iron</keyword>
<organism evidence="8 9">
    <name type="scientific">Devosia ginsengisoli</name>
    <dbReference type="NCBI Taxonomy" id="400770"/>
    <lineage>
        <taxon>Bacteria</taxon>
        <taxon>Pseudomonadati</taxon>
        <taxon>Pseudomonadota</taxon>
        <taxon>Alphaproteobacteria</taxon>
        <taxon>Hyphomicrobiales</taxon>
        <taxon>Devosiaceae</taxon>
        <taxon>Devosia</taxon>
    </lineage>
</organism>
<keyword evidence="4" id="KW-0406">Ion transport</keyword>
<comment type="similarity">
    <text evidence="2">Belongs to the bacterial solute-binding protein 8 family.</text>
</comment>
<dbReference type="SUPFAM" id="SSF53807">
    <property type="entry name" value="Helical backbone' metal receptor"/>
    <property type="match status" value="1"/>
</dbReference>
<feature type="domain" description="Fe/B12 periplasmic-binding" evidence="7">
    <location>
        <begin position="43"/>
        <end position="310"/>
    </location>
</feature>
<evidence type="ECO:0000256" key="5">
    <source>
        <dbReference type="ARBA" id="ARBA00022729"/>
    </source>
</evidence>
<dbReference type="Gene3D" id="3.40.50.1980">
    <property type="entry name" value="Nitrogenase molybdenum iron protein domain"/>
    <property type="match status" value="2"/>
</dbReference>
<dbReference type="PANTHER" id="PTHR30532">
    <property type="entry name" value="IRON III DICITRATE-BINDING PERIPLASMIC PROTEIN"/>
    <property type="match status" value="1"/>
</dbReference>
<dbReference type="RefSeq" id="WP_146292231.1">
    <property type="nucleotide sequence ID" value="NZ_CP042304.1"/>
</dbReference>
<dbReference type="GO" id="GO:1901678">
    <property type="term" value="P:iron coordination entity transport"/>
    <property type="evidence" value="ECO:0007669"/>
    <property type="project" value="UniProtKB-ARBA"/>
</dbReference>
<evidence type="ECO:0000259" key="7">
    <source>
        <dbReference type="PROSITE" id="PS50983"/>
    </source>
</evidence>
<keyword evidence="4" id="KW-0410">Iron transport</keyword>
<evidence type="ECO:0000313" key="9">
    <source>
        <dbReference type="Proteomes" id="UP000315364"/>
    </source>
</evidence>
<accession>A0A5B8LYD8</accession>
<dbReference type="OrthoDB" id="1846031at2"/>
<evidence type="ECO:0000313" key="8">
    <source>
        <dbReference type="EMBL" id="QDZ12831.1"/>
    </source>
</evidence>
<dbReference type="PROSITE" id="PS50983">
    <property type="entry name" value="FE_B12_PBP"/>
    <property type="match status" value="1"/>
</dbReference>
<dbReference type="InterPro" id="IPR002491">
    <property type="entry name" value="ABC_transptr_periplasmic_BD"/>
</dbReference>
<proteinExistence type="inferred from homology"/>
<dbReference type="InterPro" id="IPR051313">
    <property type="entry name" value="Bact_iron-sidero_bind"/>
</dbReference>
<dbReference type="GO" id="GO:0030288">
    <property type="term" value="C:outer membrane-bounded periplasmic space"/>
    <property type="evidence" value="ECO:0007669"/>
    <property type="project" value="TreeGrafter"/>
</dbReference>
<dbReference type="KEGG" id="dea:FPZ08_20025"/>
<gene>
    <name evidence="8" type="ORF">FPZ08_20025</name>
</gene>
<keyword evidence="9" id="KW-1185">Reference proteome</keyword>